<evidence type="ECO:0000313" key="2">
    <source>
        <dbReference type="EMBL" id="TCZ52982.1"/>
    </source>
</evidence>
<comment type="caution">
    <text evidence="2">The sequence shown here is derived from an EMBL/GenBank/DDBJ whole genome shotgun (WGS) entry which is preliminary data.</text>
</comment>
<proteinExistence type="predicted"/>
<protein>
    <submittedName>
        <fullName evidence="2">Uncharacterized protein</fullName>
    </submittedName>
</protein>
<dbReference type="Proteomes" id="UP000295023">
    <property type="component" value="Unassembled WGS sequence"/>
</dbReference>
<evidence type="ECO:0000313" key="3">
    <source>
        <dbReference type="Proteomes" id="UP000295023"/>
    </source>
</evidence>
<sequence>MRLLPTRPRLLAAAMALGLLVAAPAFAQIREGVYAVDGTNPDGTTYDGQLALRPGPAGSWVVNWRVGTEQILGLGLINAGVLGVGFVINNRPGVAVYEVLPDGKLRGSWTTGGGMGTELLSPQ</sequence>
<feature type="signal peptide" evidence="1">
    <location>
        <begin position="1"/>
        <end position="27"/>
    </location>
</feature>
<reference evidence="2 3" key="1">
    <citation type="submission" date="2019-03" db="EMBL/GenBank/DDBJ databases">
        <title>Paracraurococcus aquatilis NE82 genome sequence.</title>
        <authorList>
            <person name="Zhao Y."/>
            <person name="Du Z."/>
        </authorList>
    </citation>
    <scope>NUCLEOTIDE SEQUENCE [LARGE SCALE GENOMIC DNA]</scope>
    <source>
        <strain evidence="2 3">NE82</strain>
    </source>
</reference>
<keyword evidence="1" id="KW-0732">Signal</keyword>
<evidence type="ECO:0000256" key="1">
    <source>
        <dbReference type="SAM" id="SignalP"/>
    </source>
</evidence>
<dbReference type="EMBL" id="SKBM01000043">
    <property type="protein sequence ID" value="TCZ52982.1"/>
    <property type="molecule type" value="Genomic_DNA"/>
</dbReference>
<name>A0A4R4D360_9PROT</name>
<organism evidence="2 3">
    <name type="scientific">Roseicella aquatilis</name>
    <dbReference type="NCBI Taxonomy" id="2527868"/>
    <lineage>
        <taxon>Bacteria</taxon>
        <taxon>Pseudomonadati</taxon>
        <taxon>Pseudomonadota</taxon>
        <taxon>Alphaproteobacteria</taxon>
        <taxon>Acetobacterales</taxon>
        <taxon>Roseomonadaceae</taxon>
        <taxon>Roseicella</taxon>
    </lineage>
</organism>
<gene>
    <name evidence="2" type="ORF">EXY23_25505</name>
</gene>
<feature type="chain" id="PRO_5020878244" evidence="1">
    <location>
        <begin position="28"/>
        <end position="123"/>
    </location>
</feature>
<dbReference type="AlphaFoldDB" id="A0A4R4D360"/>
<accession>A0A4R4D360</accession>
<keyword evidence="3" id="KW-1185">Reference proteome</keyword>